<reference evidence="2" key="2">
    <citation type="submission" date="2015-03" db="EMBL/GenBank/DDBJ databases">
        <authorList>
            <person name="Murphy D."/>
        </authorList>
    </citation>
    <scope>NUCLEOTIDE SEQUENCE [LARGE SCALE GENOMIC DNA]</scope>
    <source>
        <strain evidence="2">K00500041</strain>
    </source>
</reference>
<protein>
    <submittedName>
        <fullName evidence="2">Uncharacterized protein</fullName>
    </submittedName>
</protein>
<dbReference type="EMBL" id="CSAE01000262">
    <property type="protein sequence ID" value="COV97287.1"/>
    <property type="molecule type" value="Genomic_DNA"/>
</dbReference>
<organism evidence="2 3">
    <name type="scientific">Mycobacterium tuberculosis</name>
    <dbReference type="NCBI Taxonomy" id="1773"/>
    <lineage>
        <taxon>Bacteria</taxon>
        <taxon>Bacillati</taxon>
        <taxon>Actinomycetota</taxon>
        <taxon>Actinomycetes</taxon>
        <taxon>Mycobacteriales</taxon>
        <taxon>Mycobacteriaceae</taxon>
        <taxon>Mycobacterium</taxon>
        <taxon>Mycobacterium tuberculosis complex</taxon>
    </lineage>
</organism>
<evidence type="ECO:0000313" key="3">
    <source>
        <dbReference type="Proteomes" id="UP000038802"/>
    </source>
</evidence>
<reference evidence="3 4" key="1">
    <citation type="submission" date="2015-03" db="EMBL/GenBank/DDBJ databases">
        <authorList>
            <consortium name="Pathogen Informatics"/>
        </authorList>
    </citation>
    <scope>NUCLEOTIDE SEQUENCE [LARGE SCALE GENOMIC DNA]</scope>
    <source>
        <strain evidence="1 4">C09601061</strain>
        <strain evidence="3">K00500041</strain>
    </source>
</reference>
<dbReference type="EMBL" id="CGCX01001033">
    <property type="protein sequence ID" value="CFR87432.1"/>
    <property type="molecule type" value="Genomic_DNA"/>
</dbReference>
<dbReference type="Proteomes" id="UP000046680">
    <property type="component" value="Unassembled WGS sequence"/>
</dbReference>
<dbReference type="Proteomes" id="UP000038802">
    <property type="component" value="Unassembled WGS sequence"/>
</dbReference>
<evidence type="ECO:0000313" key="4">
    <source>
        <dbReference type="Proteomes" id="UP000046680"/>
    </source>
</evidence>
<evidence type="ECO:0000313" key="2">
    <source>
        <dbReference type="EMBL" id="COV97287.1"/>
    </source>
</evidence>
<proteinExistence type="predicted"/>
<accession>A0A0T9FTY9</accession>
<sequence length="81" mass="8556">MLHRFRRSARIAGDYRHAGGGGFEEHDAQALDVHPGAAGAAWHGEHVGQCVVGGKFVGCHAAGERHVVGHPTVVSQLAQRL</sequence>
<evidence type="ECO:0000313" key="1">
    <source>
        <dbReference type="EMBL" id="CFR87432.1"/>
    </source>
</evidence>
<gene>
    <name evidence="1" type="ORF">ERS007657_02595</name>
    <name evidence="2" type="ORF">ERS007703_02426</name>
</gene>
<name>A0A0T9FTY9_MYCTX</name>
<dbReference type="AlphaFoldDB" id="A0A0T9FTY9"/>